<reference evidence="2 3" key="1">
    <citation type="submission" date="2021-06" db="EMBL/GenBank/DDBJ databases">
        <authorList>
            <person name="Kallberg Y."/>
            <person name="Tangrot J."/>
            <person name="Rosling A."/>
        </authorList>
    </citation>
    <scope>NUCLEOTIDE SEQUENCE [LARGE SCALE GENOMIC DNA]</scope>
    <source>
        <strain evidence="2 3">120-4 pot B 10/14</strain>
    </source>
</reference>
<evidence type="ECO:0000313" key="3">
    <source>
        <dbReference type="Proteomes" id="UP000789901"/>
    </source>
</evidence>
<evidence type="ECO:0000259" key="1">
    <source>
        <dbReference type="Pfam" id="PF05699"/>
    </source>
</evidence>
<dbReference type="EMBL" id="CAJVQB010094620">
    <property type="protein sequence ID" value="CAG8849050.1"/>
    <property type="molecule type" value="Genomic_DNA"/>
</dbReference>
<accession>A0ABN7X862</accession>
<evidence type="ECO:0000313" key="2">
    <source>
        <dbReference type="EMBL" id="CAG8849050.1"/>
    </source>
</evidence>
<feature type="non-terminal residue" evidence="2">
    <location>
        <position position="1"/>
    </location>
</feature>
<dbReference type="InterPro" id="IPR008906">
    <property type="entry name" value="HATC_C_dom"/>
</dbReference>
<dbReference type="Pfam" id="PF05699">
    <property type="entry name" value="Dimer_Tnp_hAT"/>
    <property type="match status" value="1"/>
</dbReference>
<protein>
    <submittedName>
        <fullName evidence="2">19090_t:CDS:1</fullName>
    </submittedName>
</protein>
<organism evidence="2 3">
    <name type="scientific">Gigaspora margarita</name>
    <dbReference type="NCBI Taxonomy" id="4874"/>
    <lineage>
        <taxon>Eukaryota</taxon>
        <taxon>Fungi</taxon>
        <taxon>Fungi incertae sedis</taxon>
        <taxon>Mucoromycota</taxon>
        <taxon>Glomeromycotina</taxon>
        <taxon>Glomeromycetes</taxon>
        <taxon>Diversisporales</taxon>
        <taxon>Gigasporaceae</taxon>
        <taxon>Gigaspora</taxon>
    </lineage>
</organism>
<feature type="domain" description="HAT C-terminal dimerisation" evidence="1">
    <location>
        <begin position="1"/>
        <end position="41"/>
    </location>
</feature>
<dbReference type="Proteomes" id="UP000789901">
    <property type="component" value="Unassembled WGS sequence"/>
</dbReference>
<dbReference type="InterPro" id="IPR012337">
    <property type="entry name" value="RNaseH-like_sf"/>
</dbReference>
<proteinExistence type="predicted"/>
<sequence length="49" mass="5490">IQESSIASERAFFLGENIITNKRTNLASKTVRASQCLRSWLQGPLKGRL</sequence>
<dbReference type="SUPFAM" id="SSF53098">
    <property type="entry name" value="Ribonuclease H-like"/>
    <property type="match status" value="1"/>
</dbReference>
<comment type="caution">
    <text evidence="2">The sequence shown here is derived from an EMBL/GenBank/DDBJ whole genome shotgun (WGS) entry which is preliminary data.</text>
</comment>
<name>A0ABN7X862_GIGMA</name>
<gene>
    <name evidence="2" type="ORF">GMARGA_LOCUS39497</name>
</gene>
<feature type="non-terminal residue" evidence="2">
    <location>
        <position position="49"/>
    </location>
</feature>
<keyword evidence="3" id="KW-1185">Reference proteome</keyword>